<protein>
    <submittedName>
        <fullName evidence="10">Glycosyltransferase</fullName>
    </submittedName>
</protein>
<feature type="transmembrane region" description="Helical" evidence="9">
    <location>
        <begin position="464"/>
        <end position="483"/>
    </location>
</feature>
<organism evidence="10">
    <name type="scientific">candidate division WOR-3 bacterium</name>
    <dbReference type="NCBI Taxonomy" id="2052148"/>
    <lineage>
        <taxon>Bacteria</taxon>
        <taxon>Bacteria division WOR-3</taxon>
    </lineage>
</organism>
<dbReference type="Pfam" id="PF13641">
    <property type="entry name" value="Glyco_tranf_2_3"/>
    <property type="match status" value="1"/>
</dbReference>
<evidence type="ECO:0000256" key="4">
    <source>
        <dbReference type="ARBA" id="ARBA00022692"/>
    </source>
</evidence>
<feature type="transmembrane region" description="Helical" evidence="9">
    <location>
        <begin position="437"/>
        <end position="457"/>
    </location>
</feature>
<evidence type="ECO:0000313" key="10">
    <source>
        <dbReference type="EMBL" id="HGK63542.1"/>
    </source>
</evidence>
<evidence type="ECO:0000256" key="7">
    <source>
        <dbReference type="ARBA" id="ARBA00023136"/>
    </source>
</evidence>
<evidence type="ECO:0000256" key="1">
    <source>
        <dbReference type="ARBA" id="ARBA00004653"/>
    </source>
</evidence>
<accession>A0A7V4E2Z7</accession>
<dbReference type="Gene3D" id="3.90.550.10">
    <property type="entry name" value="Spore Coat Polysaccharide Biosynthesis Protein SpsA, Chain A"/>
    <property type="match status" value="1"/>
</dbReference>
<keyword evidence="6" id="KW-0333">Golgi apparatus</keyword>
<evidence type="ECO:0000256" key="3">
    <source>
        <dbReference type="ARBA" id="ARBA00022679"/>
    </source>
</evidence>
<dbReference type="EMBL" id="DTDR01000081">
    <property type="protein sequence ID" value="HGK63542.1"/>
    <property type="molecule type" value="Genomic_DNA"/>
</dbReference>
<proteinExistence type="predicted"/>
<keyword evidence="4 9" id="KW-0812">Transmembrane</keyword>
<dbReference type="AlphaFoldDB" id="A0A7V4E2Z7"/>
<dbReference type="InterPro" id="IPR029044">
    <property type="entry name" value="Nucleotide-diphossugar_trans"/>
</dbReference>
<evidence type="ECO:0000256" key="6">
    <source>
        <dbReference type="ARBA" id="ARBA00023034"/>
    </source>
</evidence>
<keyword evidence="3 10" id="KW-0808">Transferase</keyword>
<dbReference type="PANTHER" id="PTHR32044:SF80">
    <property type="entry name" value="XYLOGLUCAN GLYCOSYLTRANSFERASE 2-RELATED"/>
    <property type="match status" value="1"/>
</dbReference>
<dbReference type="GO" id="GO:0071555">
    <property type="term" value="P:cell wall organization"/>
    <property type="evidence" value="ECO:0007669"/>
    <property type="project" value="UniProtKB-KW"/>
</dbReference>
<evidence type="ECO:0000256" key="8">
    <source>
        <dbReference type="ARBA" id="ARBA00023316"/>
    </source>
</evidence>
<keyword evidence="7 9" id="KW-0472">Membrane</keyword>
<dbReference type="CDD" id="cd06437">
    <property type="entry name" value="CESA_CaSu_A2"/>
    <property type="match status" value="1"/>
</dbReference>
<keyword evidence="5 9" id="KW-1133">Transmembrane helix</keyword>
<feature type="transmembrane region" description="Helical" evidence="9">
    <location>
        <begin position="339"/>
        <end position="360"/>
    </location>
</feature>
<gene>
    <name evidence="10" type="ORF">ENU74_02985</name>
</gene>
<evidence type="ECO:0000256" key="5">
    <source>
        <dbReference type="ARBA" id="ARBA00022989"/>
    </source>
</evidence>
<dbReference type="PANTHER" id="PTHR32044">
    <property type="entry name" value="GLUCOMANNAN 4-BETA-MANNOSYLTRANSFERASE 9"/>
    <property type="match status" value="1"/>
</dbReference>
<keyword evidence="2" id="KW-0328">Glycosyltransferase</keyword>
<comment type="caution">
    <text evidence="10">The sequence shown here is derived from an EMBL/GenBank/DDBJ whole genome shotgun (WGS) entry which is preliminary data.</text>
</comment>
<comment type="subcellular location">
    <subcellularLocation>
        <location evidence="1">Golgi apparatus membrane</location>
        <topology evidence="1">Multi-pass membrane protein</topology>
    </subcellularLocation>
</comment>
<reference evidence="10" key="1">
    <citation type="journal article" date="2020" name="mSystems">
        <title>Genome- and Community-Level Interaction Insights into Carbon Utilization and Element Cycling Functions of Hydrothermarchaeota in Hydrothermal Sediment.</title>
        <authorList>
            <person name="Zhou Z."/>
            <person name="Liu Y."/>
            <person name="Xu W."/>
            <person name="Pan J."/>
            <person name="Luo Z.H."/>
            <person name="Li M."/>
        </authorList>
    </citation>
    <scope>NUCLEOTIDE SEQUENCE [LARGE SCALE GENOMIC DNA]</scope>
    <source>
        <strain evidence="10">SpSt-697</strain>
    </source>
</reference>
<name>A0A7V4E2Z7_UNCW3</name>
<evidence type="ECO:0000256" key="9">
    <source>
        <dbReference type="SAM" id="Phobius"/>
    </source>
</evidence>
<feature type="transmembrane region" description="Helical" evidence="9">
    <location>
        <begin position="308"/>
        <end position="333"/>
    </location>
</feature>
<keyword evidence="8" id="KW-0961">Cell wall biogenesis/degradation</keyword>
<evidence type="ECO:0000256" key="2">
    <source>
        <dbReference type="ARBA" id="ARBA00022676"/>
    </source>
</evidence>
<feature type="transmembrane region" description="Helical" evidence="9">
    <location>
        <begin position="12"/>
        <end position="35"/>
    </location>
</feature>
<dbReference type="GO" id="GO:0016757">
    <property type="term" value="F:glycosyltransferase activity"/>
    <property type="evidence" value="ECO:0007669"/>
    <property type="project" value="UniProtKB-KW"/>
</dbReference>
<dbReference type="FunFam" id="3.90.550.10:FF:000057">
    <property type="entry name" value="Glycosyltransferase-like protein, family 2"/>
    <property type="match status" value="1"/>
</dbReference>
<dbReference type="SUPFAM" id="SSF53448">
    <property type="entry name" value="Nucleotide-diphospho-sugar transferases"/>
    <property type="match status" value="1"/>
</dbReference>
<feature type="transmembrane region" description="Helical" evidence="9">
    <location>
        <begin position="380"/>
        <end position="400"/>
    </location>
</feature>
<sequence length="508" mass="59114">MLNFFDTLILILYFAILALISLYGVHRYFLIFLYLKAKRKKIEPQTYFSELPKVTIQLPIYNEKYVCERIVRSACEVCYPKDKLEIQVLDDSTDETQEILKSLVAEYQRKGINIKYFHRNKREGYKAGALQEGLKVAEGDFIAIFDADFIIPKDFLLKTIHYFTDEKIALVQARWGHINKNYSLLTKLQAILLDGHFIIEHIARCHNNLFFNFNGTAGIWRKEAILQAGGWDGSTLAEDLEISLRVQLLGWRFVYLPDYVVYAELPIDIVAFKTQQYRWAKGGVQTAKKMLGMILNSKLPFKQKLESFFHLTANFSFPLIILLTIITFPAAIIRYGVGITHILIVDFPLFLFSAFSFFLFYFITQKDSSPNWSWKRDMKYIIMAMSLGVSLAINNSLGVLEALLNFGSEFIRTPKYGVTEKEKIIKEGYKLNLKNSLYYLELAFTFYLIIGILAVLLNQVYLTIPFLLFFPFGYLYSTFLSYLPKLKNLAFYYLQRKLIAVNEILRRN</sequence>